<dbReference type="SMART" id="SM00878">
    <property type="entry name" value="Biotin_carb_C"/>
    <property type="match status" value="1"/>
</dbReference>
<gene>
    <name evidence="17" type="ORF">SMALB_3770</name>
</gene>
<dbReference type="PANTHER" id="PTHR18866:SF33">
    <property type="entry name" value="METHYLCROTONOYL-COA CARBOXYLASE SUBUNIT ALPHA, MITOCHONDRIAL-RELATED"/>
    <property type="match status" value="1"/>
</dbReference>
<dbReference type="FunFam" id="2.40.50.100:FF:000003">
    <property type="entry name" value="Acetyl-CoA carboxylase biotin carboxyl carrier protein"/>
    <property type="match status" value="1"/>
</dbReference>
<feature type="domain" description="Lipoyl-binding" evidence="14">
    <location>
        <begin position="806"/>
        <end position="881"/>
    </location>
</feature>
<dbReference type="InterPro" id="IPR005482">
    <property type="entry name" value="Biotin_COase_C"/>
</dbReference>
<dbReference type="GO" id="GO:0004075">
    <property type="term" value="F:biotin carboxylase activity"/>
    <property type="evidence" value="ECO:0007669"/>
    <property type="project" value="UniProtKB-EC"/>
</dbReference>
<dbReference type="Gene3D" id="3.30.470.20">
    <property type="entry name" value="ATP-grasp fold, B domain"/>
    <property type="match status" value="1"/>
</dbReference>
<dbReference type="InterPro" id="IPR048429">
    <property type="entry name" value="MCC_alpha_BT"/>
</dbReference>
<evidence type="ECO:0000256" key="11">
    <source>
        <dbReference type="ARBA" id="ARBA00074050"/>
    </source>
</evidence>
<dbReference type="InterPro" id="IPR016185">
    <property type="entry name" value="PreATP-grasp_dom_sf"/>
</dbReference>
<dbReference type="InterPro" id="IPR000089">
    <property type="entry name" value="Biotin_lipoyl"/>
</dbReference>
<keyword evidence="3" id="KW-0436">Ligase</keyword>
<dbReference type="Pfam" id="PF21139">
    <property type="entry name" value="BT_MCC_alpha"/>
    <property type="match status" value="1"/>
</dbReference>
<evidence type="ECO:0000256" key="12">
    <source>
        <dbReference type="PROSITE-ProRule" id="PRU00409"/>
    </source>
</evidence>
<dbReference type="PROSITE" id="PS00867">
    <property type="entry name" value="CPSASE_2"/>
    <property type="match status" value="1"/>
</dbReference>
<evidence type="ECO:0000313" key="17">
    <source>
        <dbReference type="EMBL" id="NIY65762.1"/>
    </source>
</evidence>
<dbReference type="PANTHER" id="PTHR18866">
    <property type="entry name" value="CARBOXYLASE:PYRUVATE/ACETYL-COA/PROPIONYL-COA CARBOXYLASE"/>
    <property type="match status" value="1"/>
</dbReference>
<dbReference type="PROSITE" id="PS50979">
    <property type="entry name" value="BC"/>
    <property type="match status" value="1"/>
</dbReference>
<comment type="catalytic activity">
    <reaction evidence="8">
        <text>N(6)-biotinyl-L-lysyl-[protein] + hydrogencarbonate + ATP = N(6)-carboxybiotinyl-L-lysyl-[protein] + ADP + phosphate + H(+)</text>
        <dbReference type="Rhea" id="RHEA:13501"/>
        <dbReference type="Rhea" id="RHEA-COMP:10505"/>
        <dbReference type="Rhea" id="RHEA-COMP:10506"/>
        <dbReference type="ChEBI" id="CHEBI:15378"/>
        <dbReference type="ChEBI" id="CHEBI:17544"/>
        <dbReference type="ChEBI" id="CHEBI:30616"/>
        <dbReference type="ChEBI" id="CHEBI:43474"/>
        <dbReference type="ChEBI" id="CHEBI:83144"/>
        <dbReference type="ChEBI" id="CHEBI:83145"/>
        <dbReference type="ChEBI" id="CHEBI:456216"/>
        <dbReference type="EC" id="6.3.4.14"/>
    </reaction>
    <physiologicalReaction direction="left-to-right" evidence="8">
        <dbReference type="Rhea" id="RHEA:13502"/>
    </physiologicalReaction>
</comment>
<feature type="compositionally biased region" description="Basic and acidic residues" evidence="13">
    <location>
        <begin position="663"/>
        <end position="679"/>
    </location>
</feature>
<dbReference type="Pfam" id="PF02785">
    <property type="entry name" value="Biotin_carb_C"/>
    <property type="match status" value="1"/>
</dbReference>
<dbReference type="GO" id="GO:0046872">
    <property type="term" value="F:metal ion binding"/>
    <property type="evidence" value="ECO:0007669"/>
    <property type="project" value="InterPro"/>
</dbReference>
<evidence type="ECO:0000256" key="10">
    <source>
        <dbReference type="ARBA" id="ARBA00065901"/>
    </source>
</evidence>
<dbReference type="PROSITE" id="PS50975">
    <property type="entry name" value="ATP_GRASP"/>
    <property type="match status" value="1"/>
</dbReference>
<dbReference type="EC" id="6.3.4.14" evidence="2"/>
<feature type="domain" description="ATP-grasp" evidence="15">
    <location>
        <begin position="132"/>
        <end position="337"/>
    </location>
</feature>
<keyword evidence="6" id="KW-0092">Biotin</keyword>
<evidence type="ECO:0000256" key="4">
    <source>
        <dbReference type="ARBA" id="ARBA00022741"/>
    </source>
</evidence>
<dbReference type="SUPFAM" id="SSF51246">
    <property type="entry name" value="Rudiment single hybrid motif"/>
    <property type="match status" value="1"/>
</dbReference>
<dbReference type="Proteomes" id="UP000536624">
    <property type="component" value="Unassembled WGS sequence"/>
</dbReference>
<evidence type="ECO:0000259" key="15">
    <source>
        <dbReference type="PROSITE" id="PS50975"/>
    </source>
</evidence>
<dbReference type="InterPro" id="IPR011054">
    <property type="entry name" value="Rudment_hybrid_motif"/>
</dbReference>
<keyword evidence="4 12" id="KW-0547">Nucleotide-binding</keyword>
<evidence type="ECO:0000259" key="16">
    <source>
        <dbReference type="PROSITE" id="PS50979"/>
    </source>
</evidence>
<comment type="caution">
    <text evidence="17">The sequence shown here is derived from an EMBL/GenBank/DDBJ whole genome shotgun (WGS) entry which is preliminary data.</text>
</comment>
<dbReference type="FunFam" id="3.30.470.20:FF:000028">
    <property type="entry name" value="Methylcrotonoyl-CoA carboxylase subunit alpha, mitochondrial"/>
    <property type="match status" value="1"/>
</dbReference>
<feature type="region of interest" description="Disordered" evidence="13">
    <location>
        <begin position="663"/>
        <end position="728"/>
    </location>
</feature>
<dbReference type="InterPro" id="IPR050856">
    <property type="entry name" value="Biotin_carboxylase_complex"/>
</dbReference>
<comment type="function">
    <text evidence="9">Component of a biotin-dependent acyl-CoA carboxylase complex. This subunit catalyzes the ATP-dependent carboxylation of the biotin carried by the biotin carboxyl carrier (BCC) domain, resulting in the formation of carboxyl biotin. When associated with the beta1 subunit AccD1, is involved in branched amino-acid catabolism with methylcrotonyl coenzyme A as the substrate.</text>
</comment>
<evidence type="ECO:0000256" key="5">
    <source>
        <dbReference type="ARBA" id="ARBA00022840"/>
    </source>
</evidence>
<evidence type="ECO:0000256" key="7">
    <source>
        <dbReference type="ARBA" id="ARBA00046317"/>
    </source>
</evidence>
<dbReference type="CDD" id="cd06850">
    <property type="entry name" value="biotinyl_domain"/>
    <property type="match status" value="1"/>
</dbReference>
<dbReference type="Pfam" id="PF02786">
    <property type="entry name" value="CPSase_L_D2"/>
    <property type="match status" value="1"/>
</dbReference>
<dbReference type="InterPro" id="IPR005479">
    <property type="entry name" value="CPAse_ATP-bd"/>
</dbReference>
<evidence type="ECO:0000256" key="9">
    <source>
        <dbReference type="ARBA" id="ARBA00053351"/>
    </source>
</evidence>
<dbReference type="InterPro" id="IPR011764">
    <property type="entry name" value="Biotin_carboxylation_dom"/>
</dbReference>
<dbReference type="Gene3D" id="2.40.50.100">
    <property type="match status" value="1"/>
</dbReference>
<dbReference type="InterPro" id="IPR005481">
    <property type="entry name" value="BC-like_N"/>
</dbReference>
<dbReference type="FunFam" id="3.40.50.20:FF:000010">
    <property type="entry name" value="Propionyl-CoA carboxylase subunit alpha"/>
    <property type="match status" value="1"/>
</dbReference>
<evidence type="ECO:0000256" key="3">
    <source>
        <dbReference type="ARBA" id="ARBA00022598"/>
    </source>
</evidence>
<name>A0A7X5X3A1_STRMQ</name>
<dbReference type="Pfam" id="PF00364">
    <property type="entry name" value="Biotin_lipoyl"/>
    <property type="match status" value="1"/>
</dbReference>
<proteinExistence type="predicted"/>
<keyword evidence="5 12" id="KW-0067">ATP-binding</keyword>
<evidence type="ECO:0000256" key="8">
    <source>
        <dbReference type="ARBA" id="ARBA00048501"/>
    </source>
</evidence>
<feature type="compositionally biased region" description="Low complexity" evidence="13">
    <location>
        <begin position="681"/>
        <end position="728"/>
    </location>
</feature>
<dbReference type="Pfam" id="PF00289">
    <property type="entry name" value="Biotin_carb_N"/>
    <property type="match status" value="1"/>
</dbReference>
<feature type="domain" description="Biotin carboxylation" evidence="16">
    <location>
        <begin position="13"/>
        <end position="472"/>
    </location>
</feature>
<accession>A0A7X5X3A1</accession>
<comment type="subunit">
    <text evidence="10">The biotin-dependent acyl-CoA carboxylase complex is composed of AccA1, which contains the biotin carboxylase (BC) and biotin carboxyl carrier protein (BCCP) domains, and AccD1, which contains the carboxyl transferase (CT) domain. The AccA1/AccD1 complex forms a dodecamer.</text>
</comment>
<dbReference type="InterPro" id="IPR011761">
    <property type="entry name" value="ATP-grasp"/>
</dbReference>
<dbReference type="SUPFAM" id="SSF52440">
    <property type="entry name" value="PreATP-grasp domain"/>
    <property type="match status" value="1"/>
</dbReference>
<sequence length="893" mass="91012">MSATKAAGPSPAMFDTVLVANRGEIAVRVIRTLRRLGVRSVAVYSDADADARHVREADTAVRIGPAPAAESYLSIERLLEAAARTGAQAVHPGYGFLAENGAFARACADAGLAFIGPPAGAIELMGDKIRAKETVRTAGVPVVPGSSGSGLTDDQLTAAAREIGMPVLLKPSAGGGGKGMRLVRDEALLADEIAAARREARGAFGDDTLLVERWIDRPRHIEIQVLADGQGHAVHLGERECSLQRRHQKIIEEAPSPLLDEATRARMGEAAVAAARSCGYVGAGTVEFIVPGDDPSAYCFMEMNTRLQVEHPVTELTVSVGGRTGLDLVEWQLRVAAGEPLPFGQDDIAFAGHAVEARICAETARAAADGRVDFLPSAGTVLALDEPEGEGVRVDSGLSAGTEVGTVYDPMLAKVIAHGPDRPTALRRLRAALGSLTVLGVDTNTGFLRRLAAHPAVASGELDTGLVDRAAARLIPAAVPEEVYAAAALLRQAALEPAAPRGGGSGGRPEPGGSALGSPAADVWVDPFSVPTGWRLGAEPAWTVHRLRVAGHPPVTVRVRGRAHDAELRIEHADATPATTGSTARPGGTPAATEATDRPSGSQGAGQGAPEPPATGRTDEPQGTAAEPTRPAGAGEGGAAVLATRTSPNPTVTGAGARIPEAEAGERAAAHHAAADRRPGGARAAAGTAPRAADPRPAADAGAGTATPAPADAGAGTSTVPARAGADAAWRPAADADAGAGAGADAGAGMRARLIALDEGSVLLDLGGVTHRFRHAGHGASHWLGRDGDTWRVVGHDPVEEALRGGAAAAHAGELTAPMPGTVTVVKAAVGEEVTAGQGLLVVEAMKMEHLISAPHDGTVTELEVTPGSTVAMDQLLAVVTPHEPQESEERER</sequence>
<dbReference type="AlphaFoldDB" id="A0A7X5X3A1"/>
<evidence type="ECO:0000259" key="14">
    <source>
        <dbReference type="PROSITE" id="PS50968"/>
    </source>
</evidence>
<feature type="region of interest" description="Disordered" evidence="13">
    <location>
        <begin position="568"/>
        <end position="638"/>
    </location>
</feature>
<comment type="pathway">
    <text evidence="7">Amino-acid degradation; L-leucine degradation.</text>
</comment>
<feature type="compositionally biased region" description="Low complexity" evidence="13">
    <location>
        <begin position="623"/>
        <end position="633"/>
    </location>
</feature>
<dbReference type="PROSITE" id="PS00188">
    <property type="entry name" value="BIOTIN"/>
    <property type="match status" value="1"/>
</dbReference>
<dbReference type="GO" id="GO:0005524">
    <property type="term" value="F:ATP binding"/>
    <property type="evidence" value="ECO:0007669"/>
    <property type="project" value="UniProtKB-UniRule"/>
</dbReference>
<feature type="region of interest" description="Disordered" evidence="13">
    <location>
        <begin position="498"/>
        <end position="519"/>
    </location>
</feature>
<dbReference type="PROSITE" id="PS50968">
    <property type="entry name" value="BIOTINYL_LIPOYL"/>
    <property type="match status" value="1"/>
</dbReference>
<feature type="compositionally biased region" description="Gly residues" evidence="13">
    <location>
        <begin position="501"/>
        <end position="510"/>
    </location>
</feature>
<organism evidence="17 18">
    <name type="scientific">Streptomyces malaysiensis</name>
    <dbReference type="NCBI Taxonomy" id="92644"/>
    <lineage>
        <taxon>Bacteria</taxon>
        <taxon>Bacillati</taxon>
        <taxon>Actinomycetota</taxon>
        <taxon>Actinomycetes</taxon>
        <taxon>Kitasatosporales</taxon>
        <taxon>Streptomycetaceae</taxon>
        <taxon>Streptomyces</taxon>
        <taxon>Streptomyces violaceusniger group</taxon>
    </lineage>
</organism>
<comment type="cofactor">
    <cofactor evidence="1">
        <name>biotin</name>
        <dbReference type="ChEBI" id="CHEBI:57586"/>
    </cofactor>
</comment>
<dbReference type="InterPro" id="IPR011053">
    <property type="entry name" value="Single_hybrid_motif"/>
</dbReference>
<evidence type="ECO:0000256" key="13">
    <source>
        <dbReference type="SAM" id="MobiDB-lite"/>
    </source>
</evidence>
<evidence type="ECO:0000256" key="1">
    <source>
        <dbReference type="ARBA" id="ARBA00001953"/>
    </source>
</evidence>
<evidence type="ECO:0000313" key="18">
    <source>
        <dbReference type="Proteomes" id="UP000536624"/>
    </source>
</evidence>
<reference evidence="17 18" key="1">
    <citation type="submission" date="2020-02" db="EMBL/GenBank/DDBJ databases">
        <title>Streptomyces malaysiensis DSM14702 (JHCC583434, PFL_A843) Genome sequencing and assembly.</title>
        <authorList>
            <person name="Samborskyy M."/>
        </authorList>
    </citation>
    <scope>NUCLEOTIDE SEQUENCE [LARGE SCALE GENOMIC DNA]</scope>
    <source>
        <strain evidence="17 18">DSM 14702</strain>
    </source>
</reference>
<evidence type="ECO:0000256" key="2">
    <source>
        <dbReference type="ARBA" id="ARBA00013263"/>
    </source>
</evidence>
<dbReference type="SUPFAM" id="SSF51230">
    <property type="entry name" value="Single hybrid motif"/>
    <property type="match status" value="1"/>
</dbReference>
<dbReference type="InterPro" id="IPR001882">
    <property type="entry name" value="Biotin_BS"/>
</dbReference>
<dbReference type="EMBL" id="JAALLH010000001">
    <property type="protein sequence ID" value="NIY65762.1"/>
    <property type="molecule type" value="Genomic_DNA"/>
</dbReference>
<dbReference type="SUPFAM" id="SSF56059">
    <property type="entry name" value="Glutathione synthetase ATP-binding domain-like"/>
    <property type="match status" value="1"/>
</dbReference>
<evidence type="ECO:0000256" key="6">
    <source>
        <dbReference type="ARBA" id="ARBA00023267"/>
    </source>
</evidence>
<protein>
    <recommendedName>
        <fullName evidence="11">Biotin-dependent 3-methylcrotonyl-coenzyme A carboxylase alpha1 subunit</fullName>
        <ecNumber evidence="2">6.3.4.14</ecNumber>
    </recommendedName>
</protein>